<protein>
    <submittedName>
        <fullName evidence="1">Uncharacterized protein</fullName>
    </submittedName>
</protein>
<sequence length="226" mass="25717">MSTPSEPKIWKVRKEDLELTPDDTLILLLSDVYDTHLINRFINAYDGVRKGKDIALPLDNFIYVPQYFVVKKPDSNPDSRERLVFVVSHLSDVATEIATRVTGLSGVVVFVDKTFGVPMRAYSDLIDERLKRMAAEFIIVKVGVPEWSEPTRQGFNRAFGDLIREGAECMDVDDISIRQRQIVNYALNRSSSHVQEEMIGWVPIVSTKASKLYKQNLDILAPASWR</sequence>
<accession>A0A5C3L5W9</accession>
<dbReference type="Proteomes" id="UP000307440">
    <property type="component" value="Unassembled WGS sequence"/>
</dbReference>
<reference evidence="1 2" key="1">
    <citation type="journal article" date="2019" name="Nat. Ecol. Evol.">
        <title>Megaphylogeny resolves global patterns of mushroom evolution.</title>
        <authorList>
            <person name="Varga T."/>
            <person name="Krizsan K."/>
            <person name="Foldi C."/>
            <person name="Dima B."/>
            <person name="Sanchez-Garcia M."/>
            <person name="Sanchez-Ramirez S."/>
            <person name="Szollosi G.J."/>
            <person name="Szarkandi J.G."/>
            <person name="Papp V."/>
            <person name="Albert L."/>
            <person name="Andreopoulos W."/>
            <person name="Angelini C."/>
            <person name="Antonin V."/>
            <person name="Barry K.W."/>
            <person name="Bougher N.L."/>
            <person name="Buchanan P."/>
            <person name="Buyck B."/>
            <person name="Bense V."/>
            <person name="Catcheside P."/>
            <person name="Chovatia M."/>
            <person name="Cooper J."/>
            <person name="Damon W."/>
            <person name="Desjardin D."/>
            <person name="Finy P."/>
            <person name="Geml J."/>
            <person name="Haridas S."/>
            <person name="Hughes K."/>
            <person name="Justo A."/>
            <person name="Karasinski D."/>
            <person name="Kautmanova I."/>
            <person name="Kiss B."/>
            <person name="Kocsube S."/>
            <person name="Kotiranta H."/>
            <person name="LaButti K.M."/>
            <person name="Lechner B.E."/>
            <person name="Liimatainen K."/>
            <person name="Lipzen A."/>
            <person name="Lukacs Z."/>
            <person name="Mihaltcheva S."/>
            <person name="Morgado L.N."/>
            <person name="Niskanen T."/>
            <person name="Noordeloos M.E."/>
            <person name="Ohm R.A."/>
            <person name="Ortiz-Santana B."/>
            <person name="Ovrebo C."/>
            <person name="Racz N."/>
            <person name="Riley R."/>
            <person name="Savchenko A."/>
            <person name="Shiryaev A."/>
            <person name="Soop K."/>
            <person name="Spirin V."/>
            <person name="Szebenyi C."/>
            <person name="Tomsovsky M."/>
            <person name="Tulloss R.E."/>
            <person name="Uehling J."/>
            <person name="Grigoriev I.V."/>
            <person name="Vagvolgyi C."/>
            <person name="Papp T."/>
            <person name="Martin F.M."/>
            <person name="Miettinen O."/>
            <person name="Hibbett D.S."/>
            <person name="Nagy L.G."/>
        </authorList>
    </citation>
    <scope>NUCLEOTIDE SEQUENCE [LARGE SCALE GENOMIC DNA]</scope>
    <source>
        <strain evidence="1 2">CBS 121175</strain>
    </source>
</reference>
<dbReference type="EMBL" id="ML210156">
    <property type="protein sequence ID" value="TFK28414.1"/>
    <property type="molecule type" value="Genomic_DNA"/>
</dbReference>
<keyword evidence="2" id="KW-1185">Reference proteome</keyword>
<evidence type="ECO:0000313" key="1">
    <source>
        <dbReference type="EMBL" id="TFK28414.1"/>
    </source>
</evidence>
<evidence type="ECO:0000313" key="2">
    <source>
        <dbReference type="Proteomes" id="UP000307440"/>
    </source>
</evidence>
<gene>
    <name evidence="1" type="ORF">FA15DRAFT_753531</name>
</gene>
<name>A0A5C3L5W9_COPMA</name>
<dbReference type="AlphaFoldDB" id="A0A5C3L5W9"/>
<proteinExistence type="predicted"/>
<organism evidence="1 2">
    <name type="scientific">Coprinopsis marcescibilis</name>
    <name type="common">Agaric fungus</name>
    <name type="synonym">Psathyrella marcescibilis</name>
    <dbReference type="NCBI Taxonomy" id="230819"/>
    <lineage>
        <taxon>Eukaryota</taxon>
        <taxon>Fungi</taxon>
        <taxon>Dikarya</taxon>
        <taxon>Basidiomycota</taxon>
        <taxon>Agaricomycotina</taxon>
        <taxon>Agaricomycetes</taxon>
        <taxon>Agaricomycetidae</taxon>
        <taxon>Agaricales</taxon>
        <taxon>Agaricineae</taxon>
        <taxon>Psathyrellaceae</taxon>
        <taxon>Coprinopsis</taxon>
    </lineage>
</organism>